<dbReference type="OrthoDB" id="10329825at2759"/>
<name>A0A6A3ZEF7_9STRA</name>
<protein>
    <submittedName>
        <fullName evidence="1">Uncharacterized protein</fullName>
    </submittedName>
</protein>
<gene>
    <name evidence="1" type="ORF">PF005_g1712</name>
</gene>
<dbReference type="Proteomes" id="UP000433483">
    <property type="component" value="Unassembled WGS sequence"/>
</dbReference>
<organism evidence="1 2">
    <name type="scientific">Phytophthora fragariae</name>
    <dbReference type="NCBI Taxonomy" id="53985"/>
    <lineage>
        <taxon>Eukaryota</taxon>
        <taxon>Sar</taxon>
        <taxon>Stramenopiles</taxon>
        <taxon>Oomycota</taxon>
        <taxon>Peronosporomycetes</taxon>
        <taxon>Peronosporales</taxon>
        <taxon>Peronosporaceae</taxon>
        <taxon>Phytophthora</taxon>
    </lineage>
</organism>
<proteinExistence type="predicted"/>
<reference evidence="1 2" key="1">
    <citation type="submission" date="2018-08" db="EMBL/GenBank/DDBJ databases">
        <title>Genomic investigation of the strawberry pathogen Phytophthora fragariae indicates pathogenicity is determined by transcriptional variation in three key races.</title>
        <authorList>
            <person name="Adams T.M."/>
            <person name="Armitage A.D."/>
            <person name="Sobczyk M.K."/>
            <person name="Bates H.J."/>
            <person name="Dunwell J.M."/>
            <person name="Nellist C.F."/>
            <person name="Harrison R.J."/>
        </authorList>
    </citation>
    <scope>NUCLEOTIDE SEQUENCE [LARGE SCALE GENOMIC DNA]</scope>
    <source>
        <strain evidence="1 2">NOV-27</strain>
    </source>
</reference>
<accession>A0A6A3ZEF7</accession>
<sequence>MSAVGVCTTVVVSDHPIAETHTAVRIPSVAEAGSHPSPVMNL</sequence>
<keyword evidence="2" id="KW-1185">Reference proteome</keyword>
<evidence type="ECO:0000313" key="1">
    <source>
        <dbReference type="EMBL" id="KAE9234817.1"/>
    </source>
</evidence>
<dbReference type="EMBL" id="QXGB01000043">
    <property type="protein sequence ID" value="KAE9234817.1"/>
    <property type="molecule type" value="Genomic_DNA"/>
</dbReference>
<dbReference type="AlphaFoldDB" id="A0A6A3ZEF7"/>
<evidence type="ECO:0000313" key="2">
    <source>
        <dbReference type="Proteomes" id="UP000433483"/>
    </source>
</evidence>
<comment type="caution">
    <text evidence="1">The sequence shown here is derived from an EMBL/GenBank/DDBJ whole genome shotgun (WGS) entry which is preliminary data.</text>
</comment>